<gene>
    <name evidence="3" type="ORF">H2508_05425</name>
</gene>
<dbReference type="PANTHER" id="PTHR22602:SF0">
    <property type="entry name" value="TRANSFERASE CAF17, MITOCHONDRIAL-RELATED"/>
    <property type="match status" value="1"/>
</dbReference>
<feature type="domain" description="GCVT N-terminal" evidence="2">
    <location>
        <begin position="10"/>
        <end position="119"/>
    </location>
</feature>
<dbReference type="EMBL" id="JACFXU010000013">
    <property type="protein sequence ID" value="MBA6412547.1"/>
    <property type="molecule type" value="Genomic_DNA"/>
</dbReference>
<dbReference type="Gene3D" id="3.30.70.1630">
    <property type="match status" value="1"/>
</dbReference>
<dbReference type="InterPro" id="IPR045179">
    <property type="entry name" value="YgfZ/GcvT"/>
</dbReference>
<dbReference type="SUPFAM" id="SSF103025">
    <property type="entry name" value="Folate-binding domain"/>
    <property type="match status" value="1"/>
</dbReference>
<dbReference type="AlphaFoldDB" id="A0A7W2TV78"/>
<evidence type="ECO:0000313" key="3">
    <source>
        <dbReference type="EMBL" id="MBA6412547.1"/>
    </source>
</evidence>
<keyword evidence="4" id="KW-1185">Reference proteome</keyword>
<feature type="binding site" evidence="1">
    <location>
        <position position="147"/>
    </location>
    <ligand>
        <name>substrate</name>
    </ligand>
</feature>
<reference evidence="3 4" key="1">
    <citation type="submission" date="2020-07" db="EMBL/GenBank/DDBJ databases">
        <title>Halieaceae bacterium, F7430, whole genome shotgun sequencing project.</title>
        <authorList>
            <person name="Jiang S."/>
            <person name="Liu Z.W."/>
            <person name="Du Z.J."/>
        </authorList>
    </citation>
    <scope>NUCLEOTIDE SEQUENCE [LARGE SCALE GENOMIC DNA]</scope>
    <source>
        <strain evidence="3 4">F7430</strain>
    </source>
</reference>
<proteinExistence type="predicted"/>
<dbReference type="GO" id="GO:0016226">
    <property type="term" value="P:iron-sulfur cluster assembly"/>
    <property type="evidence" value="ECO:0007669"/>
    <property type="project" value="TreeGrafter"/>
</dbReference>
<dbReference type="NCBIfam" id="TIGR03317">
    <property type="entry name" value="ygfZ_signature"/>
    <property type="match status" value="1"/>
</dbReference>
<protein>
    <submittedName>
        <fullName evidence="3">Folate-binding protein YgfZ</fullName>
    </submittedName>
</protein>
<dbReference type="Gene3D" id="2.40.30.160">
    <property type="match status" value="1"/>
</dbReference>
<sequence>MSAFYAPLNHETLLQIHGPDAQTFLQGQTTCDVRQVNPQAAKPGAYCNPKGRMWADFLLFSLGSERYGLRLRADIADTTRDTFAKYIMFSKAEIEQDPAWQVLACWGPDSASALLTLCGALPDQQYGCVSGEGFCLVQIDRQGQQFELYVNSSIGEDLLQSLASSLNQAPAEQWQLLQIEAGIGRIENSTVASFLPQVLNYDLLSYINFKKGCYTGQEVVARLHYRGKSKRRLYIAKSNNNVPAKAGTEINADQGTQACGTVVNALAAPDGGSIMLVSVAENALDKSLRLMGESDVLSVSPPPYPLEKDA</sequence>
<organism evidence="3 4">
    <name type="scientific">Sediminihaliea albiluteola</name>
    <dbReference type="NCBI Taxonomy" id="2758564"/>
    <lineage>
        <taxon>Bacteria</taxon>
        <taxon>Pseudomonadati</taxon>
        <taxon>Pseudomonadota</taxon>
        <taxon>Gammaproteobacteria</taxon>
        <taxon>Cellvibrionales</taxon>
        <taxon>Halieaceae</taxon>
        <taxon>Sediminihaliea</taxon>
    </lineage>
</organism>
<evidence type="ECO:0000313" key="4">
    <source>
        <dbReference type="Proteomes" id="UP000539350"/>
    </source>
</evidence>
<dbReference type="Pfam" id="PF01571">
    <property type="entry name" value="GCV_T"/>
    <property type="match status" value="1"/>
</dbReference>
<dbReference type="InterPro" id="IPR017703">
    <property type="entry name" value="YgfZ/GCV_T_CS"/>
</dbReference>
<evidence type="ECO:0000259" key="2">
    <source>
        <dbReference type="Pfam" id="PF01571"/>
    </source>
</evidence>
<dbReference type="SUPFAM" id="SSF101790">
    <property type="entry name" value="Aminomethyltransferase beta-barrel domain"/>
    <property type="match status" value="1"/>
</dbReference>
<dbReference type="Proteomes" id="UP000539350">
    <property type="component" value="Unassembled WGS sequence"/>
</dbReference>
<evidence type="ECO:0000256" key="1">
    <source>
        <dbReference type="PIRSR" id="PIRSR006487-1"/>
    </source>
</evidence>
<dbReference type="InterPro" id="IPR006222">
    <property type="entry name" value="GCVT_N"/>
</dbReference>
<dbReference type="PIRSF" id="PIRSF006487">
    <property type="entry name" value="GcvT"/>
    <property type="match status" value="1"/>
</dbReference>
<name>A0A7W2TV78_9GAMM</name>
<accession>A0A7W2TV78</accession>
<comment type="caution">
    <text evidence="3">The sequence shown here is derived from an EMBL/GenBank/DDBJ whole genome shotgun (WGS) entry which is preliminary data.</text>
</comment>
<dbReference type="Gene3D" id="3.30.70.1400">
    <property type="entry name" value="Aminomethyltransferase beta-barrel domains"/>
    <property type="match status" value="1"/>
</dbReference>
<dbReference type="RefSeq" id="WP_182169754.1">
    <property type="nucleotide sequence ID" value="NZ_JACFXU010000013.1"/>
</dbReference>
<dbReference type="PANTHER" id="PTHR22602">
    <property type="entry name" value="TRANSFERASE CAF17, MITOCHONDRIAL-RELATED"/>
    <property type="match status" value="1"/>
</dbReference>
<dbReference type="InterPro" id="IPR029043">
    <property type="entry name" value="GcvT/YgfZ_C"/>
</dbReference>